<evidence type="ECO:0000256" key="1">
    <source>
        <dbReference type="SAM" id="MobiDB-lite"/>
    </source>
</evidence>
<accession>A0A4P9XI43</accession>
<dbReference type="Proteomes" id="UP000271241">
    <property type="component" value="Unassembled WGS sequence"/>
</dbReference>
<feature type="region of interest" description="Disordered" evidence="1">
    <location>
        <begin position="121"/>
        <end position="140"/>
    </location>
</feature>
<protein>
    <submittedName>
        <fullName evidence="2">Uncharacterized protein</fullName>
    </submittedName>
</protein>
<dbReference type="OrthoDB" id="10268014at2759"/>
<proteinExistence type="predicted"/>
<dbReference type="EMBL" id="KZ993325">
    <property type="protein sequence ID" value="RKP05001.1"/>
    <property type="molecule type" value="Genomic_DNA"/>
</dbReference>
<dbReference type="AlphaFoldDB" id="A0A4P9XI43"/>
<keyword evidence="3" id="KW-1185">Reference proteome</keyword>
<reference evidence="3" key="1">
    <citation type="journal article" date="2018" name="Nat. Microbiol.">
        <title>Leveraging single-cell genomics to expand the fungal tree of life.</title>
        <authorList>
            <person name="Ahrendt S.R."/>
            <person name="Quandt C.A."/>
            <person name="Ciobanu D."/>
            <person name="Clum A."/>
            <person name="Salamov A."/>
            <person name="Andreopoulos B."/>
            <person name="Cheng J.F."/>
            <person name="Woyke T."/>
            <person name="Pelin A."/>
            <person name="Henrissat B."/>
            <person name="Reynolds N.K."/>
            <person name="Benny G.L."/>
            <person name="Smith M.E."/>
            <person name="James T.Y."/>
            <person name="Grigoriev I.V."/>
        </authorList>
    </citation>
    <scope>NUCLEOTIDE SEQUENCE [LARGE SCALE GENOMIC DNA]</scope>
    <source>
        <strain evidence="3">RSA 1356</strain>
    </source>
</reference>
<dbReference type="SUPFAM" id="SSF56059">
    <property type="entry name" value="Glutathione synthetase ATP-binding domain-like"/>
    <property type="match status" value="1"/>
</dbReference>
<evidence type="ECO:0000313" key="2">
    <source>
        <dbReference type="EMBL" id="RKP05001.1"/>
    </source>
</evidence>
<sequence length="654" mass="72565">MAVENVLLLQREHATRQLEAQTLVGLSVATETERTAQSVGLSLDSAAGLRRDSDSSLLSCISAASLASTFSTASSQGSSESPTVDVPLPDSAQVAAVPCAPTTSSGSTATITERTLGVNVHPSAHYGESSDEDAQPTPRQIHWAHPLPTSAEAGQNAKARKRSTTPPRRDALPINAGDFESEQHFYPRVLNASIHPLVSSFFNLGNERMLHRYTHLNPSVDAVVLRRALAYQPKHFMWGGADLFNVTTASGKRQMIVVETNSCPSGQKSMPLLHEVDELGGYGTVLRTAFRHLMKAGEEHEEHDELDGDLAVIYDKNHMEASGYAAAMAEIYGERVWLVEYTESDNDPPLRWTEDVVMEVRDKEGDWHPIRACFRYVTQRPWARIPVRTRTRILNGTLACLAGGRNKQMAARAYEFLNAELAGTGLQVRMPETKRNVSLEEVPLLVKSFGGHAVLKVPYSNAGQGVFTITNQEELDTFMRLPHKYEKFIVQSLVGNASWSSQTMAGRFYHVGTVPNRKNHTFVSDLRVMVAGDESGFRPIAIYGRRARRPLLRKLDDDPEVTSWEMLGTNLSVKNADGSWTTESSRLMLMDRKDFNQLGVGLDDLIDAYVQTILSVTAIDMMCQRLLRPHDGEFDYELFRALNPDEVLLSEIQR</sequence>
<organism evidence="2 3">
    <name type="scientific">Thamnocephalis sphaerospora</name>
    <dbReference type="NCBI Taxonomy" id="78915"/>
    <lineage>
        <taxon>Eukaryota</taxon>
        <taxon>Fungi</taxon>
        <taxon>Fungi incertae sedis</taxon>
        <taxon>Zoopagomycota</taxon>
        <taxon>Zoopagomycotina</taxon>
        <taxon>Zoopagomycetes</taxon>
        <taxon>Zoopagales</taxon>
        <taxon>Sigmoideomycetaceae</taxon>
        <taxon>Thamnocephalis</taxon>
    </lineage>
</organism>
<gene>
    <name evidence="2" type="ORF">THASP1DRAFT_35421</name>
</gene>
<name>A0A4P9XI43_9FUNG</name>
<feature type="region of interest" description="Disordered" evidence="1">
    <location>
        <begin position="146"/>
        <end position="173"/>
    </location>
</feature>
<evidence type="ECO:0000313" key="3">
    <source>
        <dbReference type="Proteomes" id="UP000271241"/>
    </source>
</evidence>